<organism evidence="1 2">
    <name type="scientific">Plakobranchus ocellatus</name>
    <dbReference type="NCBI Taxonomy" id="259542"/>
    <lineage>
        <taxon>Eukaryota</taxon>
        <taxon>Metazoa</taxon>
        <taxon>Spiralia</taxon>
        <taxon>Lophotrochozoa</taxon>
        <taxon>Mollusca</taxon>
        <taxon>Gastropoda</taxon>
        <taxon>Heterobranchia</taxon>
        <taxon>Euthyneura</taxon>
        <taxon>Panpulmonata</taxon>
        <taxon>Sacoglossa</taxon>
        <taxon>Placobranchoidea</taxon>
        <taxon>Plakobranchidae</taxon>
        <taxon>Plakobranchus</taxon>
    </lineage>
</organism>
<proteinExistence type="predicted"/>
<name>A0AAV4ASL3_9GAST</name>
<keyword evidence="2" id="KW-1185">Reference proteome</keyword>
<evidence type="ECO:0000313" key="2">
    <source>
        <dbReference type="Proteomes" id="UP000735302"/>
    </source>
</evidence>
<reference evidence="1 2" key="1">
    <citation type="journal article" date="2021" name="Elife">
        <title>Chloroplast acquisition without the gene transfer in kleptoplastic sea slugs, Plakobranchus ocellatus.</title>
        <authorList>
            <person name="Maeda T."/>
            <person name="Takahashi S."/>
            <person name="Yoshida T."/>
            <person name="Shimamura S."/>
            <person name="Takaki Y."/>
            <person name="Nagai Y."/>
            <person name="Toyoda A."/>
            <person name="Suzuki Y."/>
            <person name="Arimoto A."/>
            <person name="Ishii H."/>
            <person name="Satoh N."/>
            <person name="Nishiyama T."/>
            <person name="Hasebe M."/>
            <person name="Maruyama T."/>
            <person name="Minagawa J."/>
            <person name="Obokata J."/>
            <person name="Shigenobu S."/>
        </authorList>
    </citation>
    <scope>NUCLEOTIDE SEQUENCE [LARGE SCALE GENOMIC DNA]</scope>
</reference>
<dbReference type="EMBL" id="BLXT01004061">
    <property type="protein sequence ID" value="GFO09324.1"/>
    <property type="molecule type" value="Genomic_DNA"/>
</dbReference>
<evidence type="ECO:0000313" key="1">
    <source>
        <dbReference type="EMBL" id="GFO09324.1"/>
    </source>
</evidence>
<comment type="caution">
    <text evidence="1">The sequence shown here is derived from an EMBL/GenBank/DDBJ whole genome shotgun (WGS) entry which is preliminary data.</text>
</comment>
<dbReference type="Proteomes" id="UP000735302">
    <property type="component" value="Unassembled WGS sequence"/>
</dbReference>
<sequence>MGIRVNITDIILLESSAESEKFEQYKQYTKAHMISILQQKDTSEVVQKIASIVAMKLQKQKTFAVKKCNCLQKVLIDEATLMQSKNKYSKQDFPNTTPLPNLSTKDTEHSINETPLQEHHQISINEKHCKNTTIFTITNKLR</sequence>
<accession>A0AAV4ASL3</accession>
<protein>
    <submittedName>
        <fullName evidence="1">Uncharacterized protein</fullName>
    </submittedName>
</protein>
<gene>
    <name evidence="1" type="ORF">PoB_003582900</name>
</gene>
<dbReference type="AlphaFoldDB" id="A0AAV4ASL3"/>